<evidence type="ECO:0000313" key="1">
    <source>
        <dbReference type="EMBL" id="CAN0324959.1"/>
    </source>
</evidence>
<protein>
    <submittedName>
        <fullName evidence="1">Uncharacterized protein</fullName>
    </submittedName>
</protein>
<evidence type="ECO:0000313" key="2">
    <source>
        <dbReference type="Proteomes" id="UP001162501"/>
    </source>
</evidence>
<proteinExistence type="predicted"/>
<reference evidence="1" key="1">
    <citation type="submission" date="2023-05" db="EMBL/GenBank/DDBJ databases">
        <authorList>
            <consortium name="ELIXIR-Norway"/>
        </authorList>
    </citation>
    <scope>NUCLEOTIDE SEQUENCE</scope>
</reference>
<accession>A0AC59ZAP3</accession>
<name>A0AC59ZAP3_RANTA</name>
<dbReference type="EMBL" id="OX596110">
    <property type="protein sequence ID" value="CAN0324959.1"/>
    <property type="molecule type" value="Genomic_DNA"/>
</dbReference>
<organism evidence="1 2">
    <name type="scientific">Rangifer tarandus platyrhynchus</name>
    <name type="common">Svalbard reindeer</name>
    <dbReference type="NCBI Taxonomy" id="3082113"/>
    <lineage>
        <taxon>Eukaryota</taxon>
        <taxon>Metazoa</taxon>
        <taxon>Chordata</taxon>
        <taxon>Craniata</taxon>
        <taxon>Vertebrata</taxon>
        <taxon>Euteleostomi</taxon>
        <taxon>Mammalia</taxon>
        <taxon>Eutheria</taxon>
        <taxon>Laurasiatheria</taxon>
        <taxon>Artiodactyla</taxon>
        <taxon>Ruminantia</taxon>
        <taxon>Pecora</taxon>
        <taxon>Cervidae</taxon>
        <taxon>Odocoileinae</taxon>
        <taxon>Rangifer</taxon>
    </lineage>
</organism>
<sequence>MPLVHLWSLLSFLSSSSDPAPSHRGTPKVPIPHHSTWDKFCPGPKAAPFPVDSPRITCRSWSSQLPAPMHCSRFICTGVPLQLCFLTPELLPLLPQVPDLGDNACRGGGGDTHTHTHPPTKLLRQVGDARCGLRQVHPSQPGEARVKIKVR</sequence>
<gene>
    <name evidence="1" type="ORF">MRATA1EN22A_LOCUS15671</name>
</gene>
<reference evidence="1" key="2">
    <citation type="submission" date="2025-03" db="EMBL/GenBank/DDBJ databases">
        <authorList>
            <consortium name="ELIXIR-Norway"/>
            <consortium name="Elixir Norway"/>
        </authorList>
    </citation>
    <scope>NUCLEOTIDE SEQUENCE</scope>
</reference>
<dbReference type="Proteomes" id="UP001162501">
    <property type="component" value="Chromosome 26"/>
</dbReference>